<keyword evidence="3" id="KW-1185">Reference proteome</keyword>
<feature type="domain" description="AB hydrolase-1" evidence="1">
    <location>
        <begin position="32"/>
        <end position="261"/>
    </location>
</feature>
<accession>A0ABW3W0U8</accession>
<dbReference type="Gene3D" id="3.40.50.1820">
    <property type="entry name" value="alpha/beta hydrolase"/>
    <property type="match status" value="1"/>
</dbReference>
<proteinExistence type="predicted"/>
<comment type="caution">
    <text evidence="2">The sequence shown here is derived from an EMBL/GenBank/DDBJ whole genome shotgun (WGS) entry which is preliminary data.</text>
</comment>
<dbReference type="InterPro" id="IPR029058">
    <property type="entry name" value="AB_hydrolase_fold"/>
</dbReference>
<dbReference type="InterPro" id="IPR000073">
    <property type="entry name" value="AB_hydrolase_1"/>
</dbReference>
<evidence type="ECO:0000259" key="1">
    <source>
        <dbReference type="Pfam" id="PF00561"/>
    </source>
</evidence>
<gene>
    <name evidence="2" type="ORF">ACFQ3F_14190</name>
</gene>
<keyword evidence="2" id="KW-0378">Hydrolase</keyword>
<evidence type="ECO:0000313" key="2">
    <source>
        <dbReference type="EMBL" id="MFD1248946.1"/>
    </source>
</evidence>
<dbReference type="Pfam" id="PF00561">
    <property type="entry name" value="Abhydrolase_1"/>
    <property type="match status" value="1"/>
</dbReference>
<dbReference type="EMBL" id="JBHTLX010000020">
    <property type="protein sequence ID" value="MFD1248946.1"/>
    <property type="molecule type" value="Genomic_DNA"/>
</dbReference>
<dbReference type="PRINTS" id="PR00111">
    <property type="entry name" value="ABHYDROLASE"/>
</dbReference>
<dbReference type="PANTHER" id="PTHR43433:SF1">
    <property type="entry name" value="BLL5160 PROTEIN"/>
    <property type="match status" value="1"/>
</dbReference>
<dbReference type="PANTHER" id="PTHR43433">
    <property type="entry name" value="HYDROLASE, ALPHA/BETA FOLD FAMILY PROTEIN"/>
    <property type="match status" value="1"/>
</dbReference>
<dbReference type="Proteomes" id="UP001597229">
    <property type="component" value="Unassembled WGS sequence"/>
</dbReference>
<dbReference type="RefSeq" id="WP_367917193.1">
    <property type="nucleotide sequence ID" value="NZ_BAABAC010000003.1"/>
</dbReference>
<evidence type="ECO:0000313" key="3">
    <source>
        <dbReference type="Proteomes" id="UP001597229"/>
    </source>
</evidence>
<sequence length="279" mass="29897">MTTAWKNTPTKTIDVGGTSFAYRELGEPGGVPVVFLHHLTAVLDDWDPRVLDGVAAKHHVIAFDNRGVGGTGGRVPTDVSQMGADAIAFIRALGYDKVDLIGFSLGGGVAQMVALQAPDLVRRMVLAGTGPRGGGGIWKMPFIVGGAYAKAFVSRKDPRHFLFFPRTAEGKKAANAYFARLAERTSDLDIPISRQAGIAQVRAITSAGLHRADDLSQIKVPVLVANGDNDLMVSSEHSRDMAARLPDSRLRIYPASGHGGVFQYHHEFVPEVLDFLGAK</sequence>
<dbReference type="SUPFAM" id="SSF53474">
    <property type="entry name" value="alpha/beta-Hydrolases"/>
    <property type="match status" value="1"/>
</dbReference>
<dbReference type="GO" id="GO:0016787">
    <property type="term" value="F:hydrolase activity"/>
    <property type="evidence" value="ECO:0007669"/>
    <property type="project" value="UniProtKB-KW"/>
</dbReference>
<dbReference type="InterPro" id="IPR050471">
    <property type="entry name" value="AB_hydrolase"/>
</dbReference>
<organism evidence="2 3">
    <name type="scientific">Nocardioides ginsengisoli</name>
    <dbReference type="NCBI Taxonomy" id="363868"/>
    <lineage>
        <taxon>Bacteria</taxon>
        <taxon>Bacillati</taxon>
        <taxon>Actinomycetota</taxon>
        <taxon>Actinomycetes</taxon>
        <taxon>Propionibacteriales</taxon>
        <taxon>Nocardioidaceae</taxon>
        <taxon>Nocardioides</taxon>
    </lineage>
</organism>
<protein>
    <submittedName>
        <fullName evidence="2">Alpha/beta fold hydrolase</fullName>
    </submittedName>
</protein>
<reference evidence="3" key="1">
    <citation type="journal article" date="2019" name="Int. J. Syst. Evol. Microbiol.">
        <title>The Global Catalogue of Microorganisms (GCM) 10K type strain sequencing project: providing services to taxonomists for standard genome sequencing and annotation.</title>
        <authorList>
            <consortium name="The Broad Institute Genomics Platform"/>
            <consortium name="The Broad Institute Genome Sequencing Center for Infectious Disease"/>
            <person name="Wu L."/>
            <person name="Ma J."/>
        </authorList>
    </citation>
    <scope>NUCLEOTIDE SEQUENCE [LARGE SCALE GENOMIC DNA]</scope>
    <source>
        <strain evidence="3">CCUG 52478</strain>
    </source>
</reference>
<name>A0ABW3W0U8_9ACTN</name>